<organism evidence="2 3">
    <name type="scientific">Phocaeicola vulgatus</name>
    <name type="common">Bacteroides vulgatus</name>
    <dbReference type="NCBI Taxonomy" id="821"/>
    <lineage>
        <taxon>Bacteria</taxon>
        <taxon>Pseudomonadati</taxon>
        <taxon>Bacteroidota</taxon>
        <taxon>Bacteroidia</taxon>
        <taxon>Bacteroidales</taxon>
        <taxon>Bacteroidaceae</taxon>
        <taxon>Phocaeicola</taxon>
    </lineage>
</organism>
<gene>
    <name evidence="2" type="ORF">DW043_04720</name>
</gene>
<reference evidence="2 3" key="1">
    <citation type="submission" date="2018-08" db="EMBL/GenBank/DDBJ databases">
        <title>A genome reference for cultivated species of the human gut microbiota.</title>
        <authorList>
            <person name="Zou Y."/>
            <person name="Xue W."/>
            <person name="Luo G."/>
        </authorList>
    </citation>
    <scope>NUCLEOTIDE SEQUENCE [LARGE SCALE GENOMIC DNA]</scope>
    <source>
        <strain evidence="2 3">AF39-8AT</strain>
    </source>
</reference>
<accession>A0AB73ZH85</accession>
<protein>
    <recommendedName>
        <fullName evidence="4">O-antigen ligase domain-containing protein</fullName>
    </recommendedName>
</protein>
<name>A0AB73ZH85_PHOVU</name>
<keyword evidence="1" id="KW-0472">Membrane</keyword>
<keyword evidence="1" id="KW-1133">Transmembrane helix</keyword>
<feature type="transmembrane region" description="Helical" evidence="1">
    <location>
        <begin position="237"/>
        <end position="258"/>
    </location>
</feature>
<evidence type="ECO:0000256" key="1">
    <source>
        <dbReference type="SAM" id="Phobius"/>
    </source>
</evidence>
<evidence type="ECO:0008006" key="4">
    <source>
        <dbReference type="Google" id="ProtNLM"/>
    </source>
</evidence>
<keyword evidence="1" id="KW-0812">Transmembrane</keyword>
<feature type="transmembrane region" description="Helical" evidence="1">
    <location>
        <begin position="338"/>
        <end position="358"/>
    </location>
</feature>
<dbReference type="RefSeq" id="WP_118356248.1">
    <property type="nucleotide sequence ID" value="NZ_CAXSKM010000005.1"/>
</dbReference>
<dbReference type="Proteomes" id="UP000286392">
    <property type="component" value="Unassembled WGS sequence"/>
</dbReference>
<feature type="transmembrane region" description="Helical" evidence="1">
    <location>
        <begin position="174"/>
        <end position="191"/>
    </location>
</feature>
<feature type="transmembrane region" description="Helical" evidence="1">
    <location>
        <begin position="370"/>
        <end position="397"/>
    </location>
</feature>
<evidence type="ECO:0000313" key="2">
    <source>
        <dbReference type="EMBL" id="RHK89969.1"/>
    </source>
</evidence>
<feature type="transmembrane region" description="Helical" evidence="1">
    <location>
        <begin position="109"/>
        <end position="131"/>
    </location>
</feature>
<comment type="caution">
    <text evidence="2">The sequence shown here is derived from an EMBL/GenBank/DDBJ whole genome shotgun (WGS) entry which is preliminary data.</text>
</comment>
<feature type="transmembrane region" description="Helical" evidence="1">
    <location>
        <begin position="32"/>
        <end position="47"/>
    </location>
</feature>
<dbReference type="EMBL" id="QROB01000004">
    <property type="protein sequence ID" value="RHK89969.1"/>
    <property type="molecule type" value="Genomic_DNA"/>
</dbReference>
<feature type="transmembrane region" description="Helical" evidence="1">
    <location>
        <begin position="54"/>
        <end position="73"/>
    </location>
</feature>
<sequence length="411" mass="46961">MKLILNFEISHLVALCTVLYPFLAYYGYGSNTFALILALLLFIYIYIKRGYLEFVHPMPMFCFIAYYCVTRVACNISSLREMVAPSILYIFLLSGLFNREIQLFSFLKLYKIMAIVNIIFFAVQEILYYILGYRIIGILTFFPLTIGGADFNSSEYKVGAMEAERSSAFFSEPAHFVQFLLPLLVIELFYVSDRKSYVRCAVYLLTLLALASGNALLGLCVIALFFIADLLQKLKKIVAIMAIGLFVVISFFSINYILTTEYGEKLLARSSQIESDAKQYSSGFERIYRGYYVWEELTPVEKWIGINSNSKVKEKIKKCAVAVTFGEGDTYMNAVQTFLIYTGYIGTALFCWLLISLWRGNNLAGRCCIVIYVSLCFIASVFYAYIMVLYLLVAFLMKKECSKTKVRILKI</sequence>
<proteinExistence type="predicted"/>
<evidence type="ECO:0000313" key="3">
    <source>
        <dbReference type="Proteomes" id="UP000286392"/>
    </source>
</evidence>
<feature type="transmembrane region" description="Helical" evidence="1">
    <location>
        <begin position="203"/>
        <end position="231"/>
    </location>
</feature>
<dbReference type="AlphaFoldDB" id="A0AB73ZH85"/>